<comment type="caution">
    <text evidence="2">The sequence shown here is derived from an EMBL/GenBank/DDBJ whole genome shotgun (WGS) entry which is preliminary data.</text>
</comment>
<protein>
    <submittedName>
        <fullName evidence="2">SDR family oxidoreductase</fullName>
    </submittedName>
</protein>
<dbReference type="CDD" id="cd05344">
    <property type="entry name" value="BKR_like_SDR_like"/>
    <property type="match status" value="1"/>
</dbReference>
<dbReference type="PANTHER" id="PTHR42879:SF6">
    <property type="entry name" value="NADPH-DEPENDENT REDUCTASE BACG"/>
    <property type="match status" value="1"/>
</dbReference>
<dbReference type="AlphaFoldDB" id="A0A7C1XSQ7"/>
<dbReference type="SUPFAM" id="SSF51735">
    <property type="entry name" value="NAD(P)-binding Rossmann-fold domains"/>
    <property type="match status" value="1"/>
</dbReference>
<organism evidence="2">
    <name type="scientific">Thermomicrobium roseum</name>
    <dbReference type="NCBI Taxonomy" id="500"/>
    <lineage>
        <taxon>Bacteria</taxon>
        <taxon>Pseudomonadati</taxon>
        <taxon>Thermomicrobiota</taxon>
        <taxon>Thermomicrobia</taxon>
        <taxon>Thermomicrobiales</taxon>
        <taxon>Thermomicrobiaceae</taxon>
        <taxon>Thermomicrobium</taxon>
    </lineage>
</organism>
<comment type="similarity">
    <text evidence="1">Belongs to the short-chain dehydrogenases/reductases (SDR) family.</text>
</comment>
<reference evidence="2" key="1">
    <citation type="journal article" date="2020" name="mSystems">
        <title>Genome- and Community-Level Interaction Insights into Carbon Utilization and Element Cycling Functions of Hydrothermarchaeota in Hydrothermal Sediment.</title>
        <authorList>
            <person name="Zhou Z."/>
            <person name="Liu Y."/>
            <person name="Xu W."/>
            <person name="Pan J."/>
            <person name="Luo Z.H."/>
            <person name="Li M."/>
        </authorList>
    </citation>
    <scope>NUCLEOTIDE SEQUENCE [LARGE SCALE GENOMIC DNA]</scope>
    <source>
        <strain evidence="2">SpSt-222</strain>
    </source>
</reference>
<dbReference type="PANTHER" id="PTHR42879">
    <property type="entry name" value="3-OXOACYL-(ACYL-CARRIER-PROTEIN) REDUCTASE"/>
    <property type="match status" value="1"/>
</dbReference>
<name>A0A7C1XSQ7_THERO</name>
<evidence type="ECO:0000313" key="2">
    <source>
        <dbReference type="EMBL" id="HEF66332.1"/>
    </source>
</evidence>
<proteinExistence type="inferred from homology"/>
<dbReference type="InterPro" id="IPR050259">
    <property type="entry name" value="SDR"/>
</dbReference>
<dbReference type="InterPro" id="IPR036291">
    <property type="entry name" value="NAD(P)-bd_dom_sf"/>
</dbReference>
<dbReference type="FunFam" id="3.40.50.720:FF:000084">
    <property type="entry name" value="Short-chain dehydrogenase reductase"/>
    <property type="match status" value="1"/>
</dbReference>
<dbReference type="Gene3D" id="3.40.50.720">
    <property type="entry name" value="NAD(P)-binding Rossmann-like Domain"/>
    <property type="match status" value="1"/>
</dbReference>
<accession>A0A7C1XSQ7</accession>
<evidence type="ECO:0000256" key="1">
    <source>
        <dbReference type="ARBA" id="ARBA00006484"/>
    </source>
</evidence>
<dbReference type="PRINTS" id="PR00081">
    <property type="entry name" value="GDHRDH"/>
</dbReference>
<dbReference type="Pfam" id="PF13561">
    <property type="entry name" value="adh_short_C2"/>
    <property type="match status" value="1"/>
</dbReference>
<sequence length="263" mass="27840">MDLGLRGKVAMVAAASQGLGKAVALGFAREGANLAICSRNETALEAVAKAAREYGVDALAVPADVTRAEDIAHFVERTISHFGGVDILVTNAGGPPAGTFQDFPDDTPWQAAFELTLMSAVRLIRGVLPSMRARGGGAIIVMTSSSIKVPIPNLILSNVFRAGVAALAKTLAEELAPYNIRVNNVLPGRIATERLLYLDQVNAERAGVSVEEIRQRTIAQIPLGRYGDPEEFANAVVFLASERASYITGASLQVDGGYIKCIY</sequence>
<dbReference type="EMBL" id="DSJL01000011">
    <property type="protein sequence ID" value="HEF66332.1"/>
    <property type="molecule type" value="Genomic_DNA"/>
</dbReference>
<gene>
    <name evidence="2" type="ORF">ENP47_12165</name>
</gene>
<dbReference type="InterPro" id="IPR002347">
    <property type="entry name" value="SDR_fam"/>
</dbReference>